<dbReference type="EMBL" id="RBZU01000001">
    <property type="protein sequence ID" value="RKP58578.1"/>
    <property type="molecule type" value="Genomic_DNA"/>
</dbReference>
<dbReference type="Pfam" id="PF01435">
    <property type="entry name" value="Peptidase_M48"/>
    <property type="match status" value="1"/>
</dbReference>
<evidence type="ECO:0000313" key="11">
    <source>
        <dbReference type="Proteomes" id="UP000270342"/>
    </source>
</evidence>
<evidence type="ECO:0000256" key="5">
    <source>
        <dbReference type="ARBA" id="ARBA00023049"/>
    </source>
</evidence>
<dbReference type="InterPro" id="IPR051156">
    <property type="entry name" value="Mito/Outer_Membr_Metalloprot"/>
</dbReference>
<accession>A0A494YCX8</accession>
<keyword evidence="5 6" id="KW-0482">Metalloprotease</keyword>
<keyword evidence="1 6" id="KW-0645">Protease</keyword>
<keyword evidence="2" id="KW-0479">Metal-binding</keyword>
<evidence type="ECO:0000256" key="3">
    <source>
        <dbReference type="ARBA" id="ARBA00022801"/>
    </source>
</evidence>
<dbReference type="Gene3D" id="3.30.2010.10">
    <property type="entry name" value="Metalloproteases ('zincins'), catalytic domain"/>
    <property type="match status" value="1"/>
</dbReference>
<dbReference type="PANTHER" id="PTHR22726:SF1">
    <property type="entry name" value="METALLOENDOPEPTIDASE OMA1, MITOCHONDRIAL"/>
    <property type="match status" value="1"/>
</dbReference>
<evidence type="ECO:0000256" key="4">
    <source>
        <dbReference type="ARBA" id="ARBA00022833"/>
    </source>
</evidence>
<dbReference type="AlphaFoldDB" id="A0A494YCX8"/>
<keyword evidence="11" id="KW-1185">Reference proteome</keyword>
<comment type="cofactor">
    <cofactor evidence="6">
        <name>Zn(2+)</name>
        <dbReference type="ChEBI" id="CHEBI:29105"/>
    </cofactor>
    <text evidence="6">Binds 1 zinc ion per subunit.</text>
</comment>
<evidence type="ECO:0000256" key="8">
    <source>
        <dbReference type="SAM" id="SignalP"/>
    </source>
</evidence>
<comment type="similarity">
    <text evidence="6">Belongs to the peptidase M48 family.</text>
</comment>
<feature type="region of interest" description="Disordered" evidence="7">
    <location>
        <begin position="296"/>
        <end position="317"/>
    </location>
</feature>
<gene>
    <name evidence="10" type="ORF">D7S86_01120</name>
</gene>
<dbReference type="Proteomes" id="UP000270342">
    <property type="component" value="Unassembled WGS sequence"/>
</dbReference>
<feature type="domain" description="Peptidase M48" evidence="9">
    <location>
        <begin position="121"/>
        <end position="280"/>
    </location>
</feature>
<keyword evidence="3 6" id="KW-0378">Hydrolase</keyword>
<feature type="chain" id="PRO_5019743621" evidence="8">
    <location>
        <begin position="40"/>
        <end position="317"/>
    </location>
</feature>
<dbReference type="GO" id="GO:0004222">
    <property type="term" value="F:metalloendopeptidase activity"/>
    <property type="evidence" value="ECO:0007669"/>
    <property type="project" value="InterPro"/>
</dbReference>
<protein>
    <submittedName>
        <fullName evidence="10">M48 family peptidase</fullName>
    </submittedName>
</protein>
<evidence type="ECO:0000256" key="1">
    <source>
        <dbReference type="ARBA" id="ARBA00022670"/>
    </source>
</evidence>
<dbReference type="GO" id="GO:0016020">
    <property type="term" value="C:membrane"/>
    <property type="evidence" value="ECO:0007669"/>
    <property type="project" value="TreeGrafter"/>
</dbReference>
<proteinExistence type="inferred from homology"/>
<keyword evidence="8" id="KW-0732">Signal</keyword>
<dbReference type="GO" id="GO:0046872">
    <property type="term" value="F:metal ion binding"/>
    <property type="evidence" value="ECO:0007669"/>
    <property type="project" value="UniProtKB-KW"/>
</dbReference>
<evidence type="ECO:0000313" key="10">
    <source>
        <dbReference type="EMBL" id="RKP58578.1"/>
    </source>
</evidence>
<reference evidence="10 11" key="1">
    <citation type="submission" date="2018-10" db="EMBL/GenBank/DDBJ databases">
        <title>Robbsia sp. DHC34, isolated from soil.</title>
        <authorList>
            <person name="Gao Z.-H."/>
            <person name="Qiu L.-H."/>
        </authorList>
    </citation>
    <scope>NUCLEOTIDE SEQUENCE [LARGE SCALE GENOMIC DNA]</scope>
    <source>
        <strain evidence="10 11">DHC34</strain>
    </source>
</reference>
<organism evidence="10 11">
    <name type="scientific">Pararobbsia silviterrae</name>
    <dbReference type="NCBI Taxonomy" id="1792498"/>
    <lineage>
        <taxon>Bacteria</taxon>
        <taxon>Pseudomonadati</taxon>
        <taxon>Pseudomonadota</taxon>
        <taxon>Betaproteobacteria</taxon>
        <taxon>Burkholderiales</taxon>
        <taxon>Burkholderiaceae</taxon>
        <taxon>Pararobbsia</taxon>
    </lineage>
</organism>
<dbReference type="PROSITE" id="PS51257">
    <property type="entry name" value="PROKAR_LIPOPROTEIN"/>
    <property type="match status" value="1"/>
</dbReference>
<dbReference type="GO" id="GO:0051603">
    <property type="term" value="P:proteolysis involved in protein catabolic process"/>
    <property type="evidence" value="ECO:0007669"/>
    <property type="project" value="TreeGrafter"/>
</dbReference>
<evidence type="ECO:0000256" key="2">
    <source>
        <dbReference type="ARBA" id="ARBA00022723"/>
    </source>
</evidence>
<evidence type="ECO:0000259" key="9">
    <source>
        <dbReference type="Pfam" id="PF01435"/>
    </source>
</evidence>
<name>A0A494YCX8_9BURK</name>
<feature type="compositionally biased region" description="Polar residues" evidence="7">
    <location>
        <begin position="307"/>
        <end position="317"/>
    </location>
</feature>
<dbReference type="CDD" id="cd07331">
    <property type="entry name" value="M48C_Oma1_like"/>
    <property type="match status" value="1"/>
</dbReference>
<dbReference type="InterPro" id="IPR001915">
    <property type="entry name" value="Peptidase_M48"/>
</dbReference>
<evidence type="ECO:0000256" key="7">
    <source>
        <dbReference type="SAM" id="MobiDB-lite"/>
    </source>
</evidence>
<comment type="caution">
    <text evidence="10">The sequence shown here is derived from an EMBL/GenBank/DDBJ whole genome shotgun (WGS) entry which is preliminary data.</text>
</comment>
<keyword evidence="4 6" id="KW-0862">Zinc</keyword>
<feature type="signal peptide" evidence="8">
    <location>
        <begin position="1"/>
        <end position="39"/>
    </location>
</feature>
<evidence type="ECO:0000256" key="6">
    <source>
        <dbReference type="RuleBase" id="RU003983"/>
    </source>
</evidence>
<sequence>MGPRSMKTTGRIARIAGRARAAAAIGGLALVLACMGARAAEAPAADSRDPTGELRVGNPMAIRGAATDAMLEQIASIEYRQLIGDALAQHRALAQTDPRVRRVRGIVDDLTPYAFKWNEHASKWTWEVNVVRSARLDAYCMPGGKVVVFTGLFDKLRPTDDELAMLIGHEIAHALREHARVMLDASMLSRYRGTLSAPQLFGYSDFDFDSGSGFPDLRYDADDEREADVIGTEIASRAGFDPRAAVTLWQRIAAIDHRMPVELAETHPITMARIDDLRRRQPDMLAIYEKAAHRGFEQVRESKRTPKVTSKLNASDR</sequence>
<dbReference type="PANTHER" id="PTHR22726">
    <property type="entry name" value="METALLOENDOPEPTIDASE OMA1"/>
    <property type="match status" value="1"/>
</dbReference>